<dbReference type="GO" id="GO:0016705">
    <property type="term" value="F:oxidoreductase activity, acting on paired donors, with incorporation or reduction of molecular oxygen"/>
    <property type="evidence" value="ECO:0007669"/>
    <property type="project" value="InterPro"/>
</dbReference>
<dbReference type="GO" id="GO:0004497">
    <property type="term" value="F:monooxygenase activity"/>
    <property type="evidence" value="ECO:0007669"/>
    <property type="project" value="UniProtKB-KW"/>
</dbReference>
<evidence type="ECO:0000256" key="10">
    <source>
        <dbReference type="ARBA" id="ARBA00023004"/>
    </source>
</evidence>
<feature type="binding site" description="axial binding residue" evidence="13">
    <location>
        <position position="349"/>
    </location>
    <ligand>
        <name>heme</name>
        <dbReference type="ChEBI" id="CHEBI:30413"/>
    </ligand>
    <ligandPart>
        <name>Fe</name>
        <dbReference type="ChEBI" id="CHEBI:18248"/>
    </ligandPart>
</feature>
<evidence type="ECO:0000313" key="16">
    <source>
        <dbReference type="Proteomes" id="UP000053477"/>
    </source>
</evidence>
<dbReference type="GO" id="GO:0020037">
    <property type="term" value="F:heme binding"/>
    <property type="evidence" value="ECO:0007669"/>
    <property type="project" value="InterPro"/>
</dbReference>
<comment type="pathway">
    <text evidence="3">Secondary metabolite biosynthesis.</text>
</comment>
<dbReference type="InterPro" id="IPR002401">
    <property type="entry name" value="Cyt_P450_E_grp-I"/>
</dbReference>
<evidence type="ECO:0000256" key="8">
    <source>
        <dbReference type="ARBA" id="ARBA00022989"/>
    </source>
</evidence>
<dbReference type="InterPro" id="IPR001128">
    <property type="entry name" value="Cyt_P450"/>
</dbReference>
<evidence type="ECO:0000256" key="1">
    <source>
        <dbReference type="ARBA" id="ARBA00001971"/>
    </source>
</evidence>
<evidence type="ECO:0000256" key="7">
    <source>
        <dbReference type="ARBA" id="ARBA00022723"/>
    </source>
</evidence>
<dbReference type="PRINTS" id="PR00463">
    <property type="entry name" value="EP450I"/>
</dbReference>
<evidence type="ECO:0000256" key="4">
    <source>
        <dbReference type="ARBA" id="ARBA00010617"/>
    </source>
</evidence>
<keyword evidence="10 13" id="KW-0408">Iron</keyword>
<evidence type="ECO:0000313" key="15">
    <source>
        <dbReference type="EMBL" id="KLO07697.1"/>
    </source>
</evidence>
<dbReference type="InParanoid" id="A0A0H2R8L2"/>
<keyword evidence="8" id="KW-1133">Transmembrane helix</keyword>
<accession>A0A0H2R8L2</accession>
<organism evidence="15 16">
    <name type="scientific">Schizopora paradoxa</name>
    <dbReference type="NCBI Taxonomy" id="27342"/>
    <lineage>
        <taxon>Eukaryota</taxon>
        <taxon>Fungi</taxon>
        <taxon>Dikarya</taxon>
        <taxon>Basidiomycota</taxon>
        <taxon>Agaricomycotina</taxon>
        <taxon>Agaricomycetes</taxon>
        <taxon>Hymenochaetales</taxon>
        <taxon>Schizoporaceae</taxon>
        <taxon>Schizopora</taxon>
    </lineage>
</organism>
<dbReference type="GO" id="GO:0016020">
    <property type="term" value="C:membrane"/>
    <property type="evidence" value="ECO:0007669"/>
    <property type="project" value="UniProtKB-SubCell"/>
</dbReference>
<comment type="cofactor">
    <cofactor evidence="1 13">
        <name>heme</name>
        <dbReference type="ChEBI" id="CHEBI:30413"/>
    </cofactor>
</comment>
<evidence type="ECO:0000256" key="6">
    <source>
        <dbReference type="ARBA" id="ARBA00022692"/>
    </source>
</evidence>
<evidence type="ECO:0000256" key="2">
    <source>
        <dbReference type="ARBA" id="ARBA00004370"/>
    </source>
</evidence>
<keyword evidence="12" id="KW-0472">Membrane</keyword>
<dbReference type="Pfam" id="PF00067">
    <property type="entry name" value="p450"/>
    <property type="match status" value="2"/>
</dbReference>
<evidence type="ECO:0000256" key="12">
    <source>
        <dbReference type="ARBA" id="ARBA00023136"/>
    </source>
</evidence>
<keyword evidence="16" id="KW-1185">Reference proteome</keyword>
<evidence type="ECO:0000256" key="9">
    <source>
        <dbReference type="ARBA" id="ARBA00023002"/>
    </source>
</evidence>
<dbReference type="SUPFAM" id="SSF48264">
    <property type="entry name" value="Cytochrome P450"/>
    <property type="match status" value="2"/>
</dbReference>
<reference evidence="15 16" key="1">
    <citation type="submission" date="2015-04" db="EMBL/GenBank/DDBJ databases">
        <title>Complete genome sequence of Schizopora paradoxa KUC8140, a cosmopolitan wood degrader in East Asia.</title>
        <authorList>
            <consortium name="DOE Joint Genome Institute"/>
            <person name="Min B."/>
            <person name="Park H."/>
            <person name="Jang Y."/>
            <person name="Kim J.-J."/>
            <person name="Kim K.H."/>
            <person name="Pangilinan J."/>
            <person name="Lipzen A."/>
            <person name="Riley R."/>
            <person name="Grigoriev I.V."/>
            <person name="Spatafora J.W."/>
            <person name="Choi I.-G."/>
        </authorList>
    </citation>
    <scope>NUCLEOTIDE SEQUENCE [LARGE SCALE GENOMIC DNA]</scope>
    <source>
        <strain evidence="15 16">KUC8140</strain>
    </source>
</reference>
<dbReference type="InterPro" id="IPR050364">
    <property type="entry name" value="Cytochrome_P450_fung"/>
</dbReference>
<dbReference type="OrthoDB" id="2789670at2759"/>
<dbReference type="Gene3D" id="1.10.630.10">
    <property type="entry name" value="Cytochrome P450"/>
    <property type="match status" value="2"/>
</dbReference>
<dbReference type="GO" id="GO:0005506">
    <property type="term" value="F:iron ion binding"/>
    <property type="evidence" value="ECO:0007669"/>
    <property type="project" value="InterPro"/>
</dbReference>
<sequence>MTSLFLSENTREDGTVDDEEDFCAAIAMLLVGAVDTSVTATMTFILGMLKNPEAQRRAQSEIDHVTGGDRLPTFKDAENLPYVNAVCEEALRVGSVQVRSRFSSRTADRPPQAMVNWFGLVQDWFEPVQIFEFNSSRHVTPALRTFSFANDSVDTSQISLLTQRNHDPPTIPGAMRATSLPYGSSEDGGHWKMNHFGALVRYKQLRDVHSLTGEFKLQLVWDRFRTELPVNWTEDRPQAFEVNRSWTEQDRTEPYETLTQALRRLHQETVSFFFEAPAHLSTEDDVYKGYHIPAGTMVLANTWAMSFDSDRYEDPSAFRPERWLSEKEMEKARGLRAKDYAFGYGRRVCPGQPWAEQLIFIAVASILAAFNIEAAVGEDGKLIPPNEDYLPSFVRSLGASKCNITPRSQKMVSLIEGAAEAI</sequence>
<dbReference type="Proteomes" id="UP000053477">
    <property type="component" value="Unassembled WGS sequence"/>
</dbReference>
<dbReference type="PANTHER" id="PTHR46300">
    <property type="entry name" value="P450, PUTATIVE (EUROFUNG)-RELATED-RELATED"/>
    <property type="match status" value="1"/>
</dbReference>
<dbReference type="EMBL" id="KQ086125">
    <property type="protein sequence ID" value="KLO07697.1"/>
    <property type="molecule type" value="Genomic_DNA"/>
</dbReference>
<dbReference type="AlphaFoldDB" id="A0A0H2R8L2"/>
<comment type="subcellular location">
    <subcellularLocation>
        <location evidence="2">Membrane</location>
    </subcellularLocation>
</comment>
<comment type="similarity">
    <text evidence="4 14">Belongs to the cytochrome P450 family.</text>
</comment>
<evidence type="ECO:0000256" key="13">
    <source>
        <dbReference type="PIRSR" id="PIRSR602401-1"/>
    </source>
</evidence>
<dbReference type="STRING" id="27342.A0A0H2R8L2"/>
<dbReference type="InterPro" id="IPR036396">
    <property type="entry name" value="Cyt_P450_sf"/>
</dbReference>
<dbReference type="PANTHER" id="PTHR46300:SF2">
    <property type="entry name" value="CYTOCHROME P450 MONOOXYGENASE ALNH-RELATED"/>
    <property type="match status" value="1"/>
</dbReference>
<evidence type="ECO:0000256" key="14">
    <source>
        <dbReference type="RuleBase" id="RU000461"/>
    </source>
</evidence>
<evidence type="ECO:0000256" key="11">
    <source>
        <dbReference type="ARBA" id="ARBA00023033"/>
    </source>
</evidence>
<protein>
    <submittedName>
        <fullName evidence="15">Cytochrome P450</fullName>
    </submittedName>
</protein>
<dbReference type="PROSITE" id="PS00086">
    <property type="entry name" value="CYTOCHROME_P450"/>
    <property type="match status" value="1"/>
</dbReference>
<dbReference type="InterPro" id="IPR017972">
    <property type="entry name" value="Cyt_P450_CS"/>
</dbReference>
<keyword evidence="6" id="KW-0812">Transmembrane</keyword>
<keyword evidence="9 14" id="KW-0560">Oxidoreductase</keyword>
<keyword evidence="5 13" id="KW-0349">Heme</keyword>
<evidence type="ECO:0000256" key="3">
    <source>
        <dbReference type="ARBA" id="ARBA00005179"/>
    </source>
</evidence>
<keyword evidence="7 13" id="KW-0479">Metal-binding</keyword>
<gene>
    <name evidence="15" type="ORF">SCHPADRAFT_983378</name>
</gene>
<proteinExistence type="inferred from homology"/>
<evidence type="ECO:0000256" key="5">
    <source>
        <dbReference type="ARBA" id="ARBA00022617"/>
    </source>
</evidence>
<keyword evidence="11 14" id="KW-0503">Monooxygenase</keyword>
<name>A0A0H2R8L2_9AGAM</name>